<evidence type="ECO:0000313" key="3">
    <source>
        <dbReference type="Proteomes" id="UP000242519"/>
    </source>
</evidence>
<dbReference type="AlphaFoldDB" id="A0A218Z772"/>
<dbReference type="EMBL" id="MZNU01000176">
    <property type="protein sequence ID" value="OWP03383.1"/>
    <property type="molecule type" value="Genomic_DNA"/>
</dbReference>
<sequence>MATRLSLGDERLGRDDLGRPHEHHRRHLTVDHGPPHRPAQSQSQSQSQSKQRPYRLALIVADAYRRSQSRSDFDNHSLRSPLTLSLNPSAHRHHGRAGCGWLPWPPSPSTSLYYIQVPEGGLGKVPTPNPAIRQPRPAFAIDLDDAPTEKMLHSGRTRFQTASTTPREETRQRDDQPSLGRALPVPRLEGVHGMSRSTTPGARLRASSCEHATAAERRATRSDRSDTPGVGPGRLFSRCGRAWPSGAERGRMGPNGAERGRTCDVGRILRPGGGTETHESAGRSRSPPRLLEEGPPRS</sequence>
<feature type="compositionally biased region" description="Basic and acidic residues" evidence="1">
    <location>
        <begin position="213"/>
        <end position="226"/>
    </location>
</feature>
<feature type="compositionally biased region" description="Basic and acidic residues" evidence="1">
    <location>
        <begin position="7"/>
        <end position="20"/>
    </location>
</feature>
<comment type="caution">
    <text evidence="2">The sequence shown here is derived from an EMBL/GenBank/DDBJ whole genome shotgun (WGS) entry which is preliminary data.</text>
</comment>
<reference evidence="2 3" key="1">
    <citation type="submission" date="2017-04" db="EMBL/GenBank/DDBJ databases">
        <title>Draft genome sequence of Marssonina coronaria NL1: causal agent of apple blotch.</title>
        <authorList>
            <person name="Cheng Q."/>
        </authorList>
    </citation>
    <scope>NUCLEOTIDE SEQUENCE [LARGE SCALE GENOMIC DNA]</scope>
    <source>
        <strain evidence="2 3">NL1</strain>
    </source>
</reference>
<protein>
    <submittedName>
        <fullName evidence="2">Uncharacterized protein</fullName>
    </submittedName>
</protein>
<feature type="compositionally biased region" description="Low complexity" evidence="1">
    <location>
        <begin position="40"/>
        <end position="49"/>
    </location>
</feature>
<feature type="region of interest" description="Disordered" evidence="1">
    <location>
        <begin position="153"/>
        <end position="298"/>
    </location>
</feature>
<proteinExistence type="predicted"/>
<evidence type="ECO:0000313" key="2">
    <source>
        <dbReference type="EMBL" id="OWP03383.1"/>
    </source>
</evidence>
<dbReference type="Proteomes" id="UP000242519">
    <property type="component" value="Unassembled WGS sequence"/>
</dbReference>
<evidence type="ECO:0000256" key="1">
    <source>
        <dbReference type="SAM" id="MobiDB-lite"/>
    </source>
</evidence>
<keyword evidence="3" id="KW-1185">Reference proteome</keyword>
<feature type="compositionally biased region" description="Basic and acidic residues" evidence="1">
    <location>
        <begin position="166"/>
        <end position="176"/>
    </location>
</feature>
<dbReference type="InParanoid" id="A0A218Z772"/>
<feature type="region of interest" description="Disordered" evidence="1">
    <location>
        <begin position="1"/>
        <end position="53"/>
    </location>
</feature>
<accession>A0A218Z772</accession>
<organism evidence="2 3">
    <name type="scientific">Diplocarpon coronariae</name>
    <dbReference type="NCBI Taxonomy" id="2795749"/>
    <lineage>
        <taxon>Eukaryota</taxon>
        <taxon>Fungi</taxon>
        <taxon>Dikarya</taxon>
        <taxon>Ascomycota</taxon>
        <taxon>Pezizomycotina</taxon>
        <taxon>Leotiomycetes</taxon>
        <taxon>Helotiales</taxon>
        <taxon>Drepanopezizaceae</taxon>
        <taxon>Diplocarpon</taxon>
    </lineage>
</organism>
<name>A0A218Z772_9HELO</name>
<gene>
    <name evidence="2" type="ORF">B2J93_7401</name>
</gene>